<reference evidence="1 2" key="1">
    <citation type="journal article" date="2020" name="Cell">
        <title>Large-Scale Comparative Analyses of Tick Genomes Elucidate Their Genetic Diversity and Vector Capacities.</title>
        <authorList>
            <consortium name="Tick Genome and Microbiome Consortium (TIGMIC)"/>
            <person name="Jia N."/>
            <person name="Wang J."/>
            <person name="Shi W."/>
            <person name="Du L."/>
            <person name="Sun Y."/>
            <person name="Zhan W."/>
            <person name="Jiang J.F."/>
            <person name="Wang Q."/>
            <person name="Zhang B."/>
            <person name="Ji P."/>
            <person name="Bell-Sakyi L."/>
            <person name="Cui X.M."/>
            <person name="Yuan T.T."/>
            <person name="Jiang B.G."/>
            <person name="Yang W.F."/>
            <person name="Lam T.T."/>
            <person name="Chang Q.C."/>
            <person name="Ding S.J."/>
            <person name="Wang X.J."/>
            <person name="Zhu J.G."/>
            <person name="Ruan X.D."/>
            <person name="Zhao L."/>
            <person name="Wei J.T."/>
            <person name="Ye R.Z."/>
            <person name="Que T.C."/>
            <person name="Du C.H."/>
            <person name="Zhou Y.H."/>
            <person name="Cheng J.X."/>
            <person name="Dai P.F."/>
            <person name="Guo W.B."/>
            <person name="Han X.H."/>
            <person name="Huang E.J."/>
            <person name="Li L.F."/>
            <person name="Wei W."/>
            <person name="Gao Y.C."/>
            <person name="Liu J.Z."/>
            <person name="Shao H.Z."/>
            <person name="Wang X."/>
            <person name="Wang C.C."/>
            <person name="Yang T.C."/>
            <person name="Huo Q.B."/>
            <person name="Li W."/>
            <person name="Chen H.Y."/>
            <person name="Chen S.E."/>
            <person name="Zhou L.G."/>
            <person name="Ni X.B."/>
            <person name="Tian J.H."/>
            <person name="Sheng Y."/>
            <person name="Liu T."/>
            <person name="Pan Y.S."/>
            <person name="Xia L.Y."/>
            <person name="Li J."/>
            <person name="Zhao F."/>
            <person name="Cao W.C."/>
        </authorList>
    </citation>
    <scope>NUCLEOTIDE SEQUENCE [LARGE SCALE GENOMIC DNA]</scope>
    <source>
        <strain evidence="1">Iper-2018</strain>
    </source>
</reference>
<protein>
    <submittedName>
        <fullName evidence="1">Uncharacterized protein</fullName>
    </submittedName>
</protein>
<name>A0AC60PGA4_IXOPE</name>
<dbReference type="EMBL" id="JABSTQ010010654">
    <property type="protein sequence ID" value="KAG0419166.1"/>
    <property type="molecule type" value="Genomic_DNA"/>
</dbReference>
<dbReference type="Proteomes" id="UP000805193">
    <property type="component" value="Unassembled WGS sequence"/>
</dbReference>
<proteinExistence type="predicted"/>
<sequence length="163" mass="18378">MLPVTATTSFSSAARPRSASDGLPRQPRRPLPPLARMPVRQPRLGPFFLQAPSGTGGPRKPSPVMHRLSQAQHHLQEVWNLVNDFCGTLCNHLHQPHQFLFNERPDLLLERPVLVEAYRCIAHIMDHMSRILRHTEAEKHGIQDVGNAFVQSLEDLLGILRPS</sequence>
<gene>
    <name evidence="1" type="ORF">HPB47_004320</name>
</gene>
<comment type="caution">
    <text evidence="1">The sequence shown here is derived from an EMBL/GenBank/DDBJ whole genome shotgun (WGS) entry which is preliminary data.</text>
</comment>
<organism evidence="1 2">
    <name type="scientific">Ixodes persulcatus</name>
    <name type="common">Taiga tick</name>
    <dbReference type="NCBI Taxonomy" id="34615"/>
    <lineage>
        <taxon>Eukaryota</taxon>
        <taxon>Metazoa</taxon>
        <taxon>Ecdysozoa</taxon>
        <taxon>Arthropoda</taxon>
        <taxon>Chelicerata</taxon>
        <taxon>Arachnida</taxon>
        <taxon>Acari</taxon>
        <taxon>Parasitiformes</taxon>
        <taxon>Ixodida</taxon>
        <taxon>Ixodoidea</taxon>
        <taxon>Ixodidae</taxon>
        <taxon>Ixodinae</taxon>
        <taxon>Ixodes</taxon>
    </lineage>
</organism>
<evidence type="ECO:0000313" key="2">
    <source>
        <dbReference type="Proteomes" id="UP000805193"/>
    </source>
</evidence>
<evidence type="ECO:0000313" key="1">
    <source>
        <dbReference type="EMBL" id="KAG0419166.1"/>
    </source>
</evidence>
<keyword evidence="2" id="KW-1185">Reference proteome</keyword>
<accession>A0AC60PGA4</accession>
<feature type="non-terminal residue" evidence="1">
    <location>
        <position position="163"/>
    </location>
</feature>